<reference evidence="5 6" key="1">
    <citation type="submission" date="2013-09" db="EMBL/GenBank/DDBJ databases">
        <authorList>
            <person name="Zeng Z."/>
            <person name="Chen C."/>
        </authorList>
    </citation>
    <scope>NUCLEOTIDE SEQUENCE [LARGE SCALE GENOMIC DNA]</scope>
    <source>
        <strain evidence="5 6">WB 3.3-2</strain>
    </source>
</reference>
<comment type="caution">
    <text evidence="5">The sequence shown here is derived from an EMBL/GenBank/DDBJ whole genome shotgun (WGS) entry which is preliminary data.</text>
</comment>
<dbReference type="EMBL" id="JRLX01000001">
    <property type="protein sequence ID" value="KGO88353.1"/>
    <property type="molecule type" value="Genomic_DNA"/>
</dbReference>
<accession>A0A0A2MA70</accession>
<dbReference type="GO" id="GO:0009279">
    <property type="term" value="C:cell outer membrane"/>
    <property type="evidence" value="ECO:0007669"/>
    <property type="project" value="UniProtKB-SubCell"/>
</dbReference>
<comment type="subcellular location">
    <subcellularLocation>
        <location evidence="1">Cell outer membrane</location>
    </subcellularLocation>
</comment>
<keyword evidence="5" id="KW-0675">Receptor</keyword>
<evidence type="ECO:0000256" key="2">
    <source>
        <dbReference type="ARBA" id="ARBA00023136"/>
    </source>
</evidence>
<dbReference type="InterPro" id="IPR036942">
    <property type="entry name" value="Beta-barrel_TonB_sf"/>
</dbReference>
<dbReference type="STRING" id="1121895.GCA_000378485_00224"/>
<feature type="domain" description="Outer membrane protein beta-barrel" evidence="4">
    <location>
        <begin position="335"/>
        <end position="724"/>
    </location>
</feature>
<evidence type="ECO:0000313" key="6">
    <source>
        <dbReference type="Proteomes" id="UP000030152"/>
    </source>
</evidence>
<dbReference type="AlphaFoldDB" id="A0A0A2MA70"/>
<keyword evidence="6" id="KW-1185">Reference proteome</keyword>
<keyword evidence="3" id="KW-0998">Cell outer membrane</keyword>
<evidence type="ECO:0000259" key="4">
    <source>
        <dbReference type="Pfam" id="PF14905"/>
    </source>
</evidence>
<protein>
    <submittedName>
        <fullName evidence="5">TonB-dependent receptor</fullName>
    </submittedName>
</protein>
<organism evidence="5 6">
    <name type="scientific">Flavobacterium rivuli WB 3.3-2 = DSM 21788</name>
    <dbReference type="NCBI Taxonomy" id="1121895"/>
    <lineage>
        <taxon>Bacteria</taxon>
        <taxon>Pseudomonadati</taxon>
        <taxon>Bacteroidota</taxon>
        <taxon>Flavobacteriia</taxon>
        <taxon>Flavobacteriales</taxon>
        <taxon>Flavobacteriaceae</taxon>
        <taxon>Flavobacterium</taxon>
    </lineage>
</organism>
<dbReference type="Pfam" id="PF14905">
    <property type="entry name" value="OMP_b-brl_3"/>
    <property type="match status" value="1"/>
</dbReference>
<dbReference type="Gene3D" id="2.40.170.20">
    <property type="entry name" value="TonB-dependent receptor, beta-barrel domain"/>
    <property type="match status" value="1"/>
</dbReference>
<dbReference type="Proteomes" id="UP000030152">
    <property type="component" value="Unassembled WGS sequence"/>
</dbReference>
<evidence type="ECO:0000256" key="3">
    <source>
        <dbReference type="ARBA" id="ARBA00023237"/>
    </source>
</evidence>
<gene>
    <name evidence="5" type="ORF">Q765_00070</name>
</gene>
<sequence length="745" mass="84230">MVKDSEGQLIIEGEALLLTTTGTLIKTVLIEKGVFLFKEIAPDNYTLQLSATGYETEFREVKPDVDISISVVLITKAIVLDEVAINSENKMFTNHNGNIKVDVANSIFKASPSPLDLMAKLPSVIVSADKESLSIIGRGDPLIYIDNQKVGMNDLNALSVEDIKTIEIIKNPSAKYEAEGRAVVFITRKRSRRDGFEISGLETASFKRGYNNYTGVNTGFKKGKTEFKANFNYNKLYHWEANGNNVTISDARVATNYKIRSISDRAQYIFGGGIFHQFNDDDYISANVNAKLQGDDDRNHTQTYILQNNTADNITTLSRNDNQRNFVNSFINYNKKIKSLDAKLFTGLQYSNFYQTSYSDVQNNYNDTQFVAAQHRNQKFTVNAFTGRADAEKVFKNDIKLEVGALYLSATAKTNFAVDDYVTPAQMQSLYDFREQNAAGYTQLSGKVKKLSYSGGLRVETTDIEGKYNNTSTLTIDKHYTNIFPKAQLDYAIDSTMSVSLNYAKSIARPNYSSTSQVTVYGSPFMVFASNLNLNPTITDEVSAGFQYKEMSATMRYYTTKDPSYATFTYDTAQTLISLNTINYAKESGFTFETVIPFSYKLWTVNNVLSMVLNKIEDPSALLSTSKPYLYYYSNNTFKLPKAYTAMLSVWGTTKRNEGIFTRNAFFIMDVGFTKTFFKSLDCTLSFNDVFRNMNFNEDFAINNISSRGRYYTDTREIALSLKYKFGNFKGKEERRVNENEGRIR</sequence>
<keyword evidence="2" id="KW-0472">Membrane</keyword>
<proteinExistence type="predicted"/>
<dbReference type="eggNOG" id="COG4206">
    <property type="taxonomic scope" value="Bacteria"/>
</dbReference>
<dbReference type="InterPro" id="IPR041700">
    <property type="entry name" value="OMP_b-brl_3"/>
</dbReference>
<evidence type="ECO:0000313" key="5">
    <source>
        <dbReference type="EMBL" id="KGO88353.1"/>
    </source>
</evidence>
<dbReference type="RefSeq" id="WP_020211349.1">
    <property type="nucleotide sequence ID" value="NZ_JRLX01000001.1"/>
</dbReference>
<dbReference type="SUPFAM" id="SSF56935">
    <property type="entry name" value="Porins"/>
    <property type="match status" value="1"/>
</dbReference>
<evidence type="ECO:0000256" key="1">
    <source>
        <dbReference type="ARBA" id="ARBA00004442"/>
    </source>
</evidence>
<name>A0A0A2MA70_9FLAO</name>